<sequence>MEHLRELKEPAKSEYHLLGRVDSVVLGSIYPDAPRQKSFLLLFIRSGAGELSREGRNWNAVPGSFFLLRFGISYLLQSKSDPLRITGFLISGTPNRLPFFCHTRADSDVRKLLDTLAGSQPCSDANSPVLDRLIALLQADYAYGKRPVLFYLDQLKNILDDRYAERLSLSQFAEEIHVNKFRLAKEFKANFGLSPIEYLINRRVQEACRMLLQTNVSVADIGNAVGMENTPYFIRTFKRKVGCTPGNFRSAPRQFTERFSTVRNGLLNKN</sequence>
<dbReference type="InterPro" id="IPR018060">
    <property type="entry name" value="HTH_AraC"/>
</dbReference>
<evidence type="ECO:0000313" key="6">
    <source>
        <dbReference type="Proteomes" id="UP000469440"/>
    </source>
</evidence>
<dbReference type="PROSITE" id="PS00041">
    <property type="entry name" value="HTH_ARAC_FAMILY_1"/>
    <property type="match status" value="1"/>
</dbReference>
<accession>A0A6N8I290</accession>
<dbReference type="OrthoDB" id="9813413at2"/>
<dbReference type="PANTHER" id="PTHR43280:SF2">
    <property type="entry name" value="HTH-TYPE TRANSCRIPTIONAL REGULATOR EXSA"/>
    <property type="match status" value="1"/>
</dbReference>
<dbReference type="PANTHER" id="PTHR43280">
    <property type="entry name" value="ARAC-FAMILY TRANSCRIPTIONAL REGULATOR"/>
    <property type="match status" value="1"/>
</dbReference>
<keyword evidence="1" id="KW-0805">Transcription regulation</keyword>
<evidence type="ECO:0000259" key="4">
    <source>
        <dbReference type="PROSITE" id="PS01124"/>
    </source>
</evidence>
<comment type="caution">
    <text evidence="5">The sequence shown here is derived from an EMBL/GenBank/DDBJ whole genome shotgun (WGS) entry which is preliminary data.</text>
</comment>
<dbReference type="AlphaFoldDB" id="A0A6N8I290"/>
<keyword evidence="3" id="KW-0804">Transcription</keyword>
<keyword evidence="2" id="KW-0238">DNA-binding</keyword>
<evidence type="ECO:0000256" key="1">
    <source>
        <dbReference type="ARBA" id="ARBA00023015"/>
    </source>
</evidence>
<gene>
    <name evidence="5" type="primary">rhaR_6</name>
    <name evidence="5" type="ORF">CAFE_27440</name>
</gene>
<dbReference type="InterPro" id="IPR018062">
    <property type="entry name" value="HTH_AraC-typ_CS"/>
</dbReference>
<dbReference type="Gene3D" id="1.10.10.60">
    <property type="entry name" value="Homeodomain-like"/>
    <property type="match status" value="2"/>
</dbReference>
<organism evidence="5 6">
    <name type="scientific">Caproicibacter fermentans</name>
    <dbReference type="NCBI Taxonomy" id="2576756"/>
    <lineage>
        <taxon>Bacteria</taxon>
        <taxon>Bacillati</taxon>
        <taxon>Bacillota</taxon>
        <taxon>Clostridia</taxon>
        <taxon>Eubacteriales</taxon>
        <taxon>Acutalibacteraceae</taxon>
        <taxon>Caproicibacter</taxon>
    </lineage>
</organism>
<proteinExistence type="predicted"/>
<name>A0A6N8I290_9FIRM</name>
<evidence type="ECO:0000256" key="3">
    <source>
        <dbReference type="ARBA" id="ARBA00023163"/>
    </source>
</evidence>
<reference evidence="5 6" key="1">
    <citation type="submission" date="2019-09" db="EMBL/GenBank/DDBJ databases">
        <title>Genome sequence of Clostridium sp. EA1.</title>
        <authorList>
            <person name="Poehlein A."/>
            <person name="Bengelsdorf F.R."/>
            <person name="Daniel R."/>
        </authorList>
    </citation>
    <scope>NUCLEOTIDE SEQUENCE [LARGE SCALE GENOMIC DNA]</scope>
    <source>
        <strain evidence="5 6">EA1</strain>
    </source>
</reference>
<evidence type="ECO:0000313" key="5">
    <source>
        <dbReference type="EMBL" id="MVB12015.1"/>
    </source>
</evidence>
<feature type="domain" description="HTH araC/xylS-type" evidence="4">
    <location>
        <begin position="153"/>
        <end position="251"/>
    </location>
</feature>
<dbReference type="Pfam" id="PF12833">
    <property type="entry name" value="HTH_18"/>
    <property type="match status" value="1"/>
</dbReference>
<dbReference type="InterPro" id="IPR009057">
    <property type="entry name" value="Homeodomain-like_sf"/>
</dbReference>
<dbReference type="GO" id="GO:0043565">
    <property type="term" value="F:sequence-specific DNA binding"/>
    <property type="evidence" value="ECO:0007669"/>
    <property type="project" value="InterPro"/>
</dbReference>
<protein>
    <submittedName>
        <fullName evidence="5">HTH-type transcriptional activator RhaR</fullName>
    </submittedName>
</protein>
<dbReference type="PROSITE" id="PS01124">
    <property type="entry name" value="HTH_ARAC_FAMILY_2"/>
    <property type="match status" value="1"/>
</dbReference>
<dbReference type="Proteomes" id="UP000469440">
    <property type="component" value="Unassembled WGS sequence"/>
</dbReference>
<keyword evidence="6" id="KW-1185">Reference proteome</keyword>
<dbReference type="SUPFAM" id="SSF46689">
    <property type="entry name" value="Homeodomain-like"/>
    <property type="match status" value="2"/>
</dbReference>
<dbReference type="EMBL" id="VWXL01000081">
    <property type="protein sequence ID" value="MVB12015.1"/>
    <property type="molecule type" value="Genomic_DNA"/>
</dbReference>
<evidence type="ECO:0000256" key="2">
    <source>
        <dbReference type="ARBA" id="ARBA00023125"/>
    </source>
</evidence>
<dbReference type="GO" id="GO:0003700">
    <property type="term" value="F:DNA-binding transcription factor activity"/>
    <property type="evidence" value="ECO:0007669"/>
    <property type="project" value="InterPro"/>
</dbReference>
<dbReference type="SMART" id="SM00342">
    <property type="entry name" value="HTH_ARAC"/>
    <property type="match status" value="1"/>
</dbReference>